<reference evidence="2 3" key="2">
    <citation type="journal article" date="2016" name="PeerJ">
        <title>Analysis of five complete genome sequences for members of the class Peribacteria in the recently recognized Peregrinibacteria bacterial phylum.</title>
        <authorList>
            <person name="Anantharaman K."/>
            <person name="Brown C.T."/>
            <person name="Burstein D."/>
            <person name="Castelle C.J."/>
            <person name="Probst A.J."/>
            <person name="Thomas B.C."/>
            <person name="Williams K.H."/>
            <person name="Banfield J.F."/>
        </authorList>
    </citation>
    <scope>NUCLEOTIDE SEQUENCE [LARGE SCALE GENOMIC DNA]</scope>
    <source>
        <strain evidence="2">RIFOXYD1_FULL_PER-ii_59_16</strain>
    </source>
</reference>
<accession>A0A0S1SRI2</accession>
<protein>
    <recommendedName>
        <fullName evidence="1">Dockerin domain-containing protein</fullName>
    </recommendedName>
</protein>
<dbReference type="EMBL" id="CP013065">
    <property type="protein sequence ID" value="ALM13048.1"/>
    <property type="molecule type" value="Genomic_DNA"/>
</dbReference>
<evidence type="ECO:0000259" key="1">
    <source>
        <dbReference type="PROSITE" id="PS51766"/>
    </source>
</evidence>
<proteinExistence type="predicted"/>
<reference evidence="3" key="1">
    <citation type="submission" date="2015-10" db="EMBL/GenBank/DDBJ databases">
        <title>Analysis of five complete genome sequences for members of the class Peribacteria in the recently recognized Peregrinibacteria bacterial phylum.</title>
        <authorList>
            <person name="Anantharaman K."/>
            <person name="Brown C.T."/>
            <person name="Burstein D."/>
            <person name="Castelle C.J."/>
            <person name="Probst A.J."/>
            <person name="Thomas B.C."/>
            <person name="Williams K.H."/>
            <person name="Banfield J.F."/>
        </authorList>
    </citation>
    <scope>NUCLEOTIDE SEQUENCE [LARGE SCALE GENOMIC DNA]</scope>
</reference>
<dbReference type="PROSITE" id="PS51766">
    <property type="entry name" value="DOCKERIN"/>
    <property type="match status" value="1"/>
</dbReference>
<dbReference type="Gene3D" id="1.10.1330.10">
    <property type="entry name" value="Dockerin domain"/>
    <property type="match status" value="1"/>
</dbReference>
<dbReference type="KEGG" id="prf:PeribacterA2_0350"/>
<dbReference type="STRING" id="1735162.PeribacterB2_0350"/>
<dbReference type="SUPFAM" id="SSF63446">
    <property type="entry name" value="Type I dockerin domain"/>
    <property type="match status" value="1"/>
</dbReference>
<accession>A0A0S1SK64</accession>
<name>A0A0S1SK64_9BACT</name>
<organism evidence="2 3">
    <name type="scientific">Candidatus Peribacter riflensis</name>
    <dbReference type="NCBI Taxonomy" id="1735162"/>
    <lineage>
        <taxon>Bacteria</taxon>
        <taxon>Candidatus Peregrinibacteriota</taxon>
        <taxon>Candidatus Peribacteria</taxon>
        <taxon>Candidatus Peribacterales</taxon>
        <taxon>Candidatus Peribacteraceae</taxon>
        <taxon>Candidatus Peribacter</taxon>
    </lineage>
</organism>
<accession>A0A0S1SMN3</accession>
<evidence type="ECO:0000313" key="3">
    <source>
        <dbReference type="Proteomes" id="UP000069135"/>
    </source>
</evidence>
<feature type="domain" description="Dockerin" evidence="1">
    <location>
        <begin position="45"/>
        <end position="104"/>
    </location>
</feature>
<dbReference type="GO" id="GO:0000272">
    <property type="term" value="P:polysaccharide catabolic process"/>
    <property type="evidence" value="ECO:0007669"/>
    <property type="project" value="InterPro"/>
</dbReference>
<accession>A0A0S1SW24</accession>
<dbReference type="InterPro" id="IPR036439">
    <property type="entry name" value="Dockerin_dom_sf"/>
</dbReference>
<accession>A0A0S1SLT4</accession>
<dbReference type="InterPro" id="IPR016134">
    <property type="entry name" value="Dockerin_dom"/>
</dbReference>
<dbReference type="Proteomes" id="UP000069135">
    <property type="component" value="Chromosome"/>
</dbReference>
<sequence length="104" mass="11210">MHISFRSRQFLRALLFSGICVAASFLIGIQSAGEVQPIALIEAGSVSRTGDLTGDGRVDVQDVISLLEVVQGYEQATTEALRMDPNGDGMLTVDDALRLLRTML</sequence>
<gene>
    <name evidence="2" type="ORF">PeribacterD1_0350</name>
</gene>
<evidence type="ECO:0000313" key="2">
    <source>
        <dbReference type="EMBL" id="ALM13048.1"/>
    </source>
</evidence>
<dbReference type="CDD" id="cd14256">
    <property type="entry name" value="Dockerin_I"/>
    <property type="match status" value="1"/>
</dbReference>
<dbReference type="AlphaFoldDB" id="A0A0S1SK64"/>